<evidence type="ECO:0000313" key="9">
    <source>
        <dbReference type="EMBL" id="SVD25057.1"/>
    </source>
</evidence>
<feature type="transmembrane region" description="Helical" evidence="7">
    <location>
        <begin position="80"/>
        <end position="101"/>
    </location>
</feature>
<dbReference type="InterPro" id="IPR035906">
    <property type="entry name" value="MetI-like_sf"/>
</dbReference>
<evidence type="ECO:0000259" key="8">
    <source>
        <dbReference type="PROSITE" id="PS50928"/>
    </source>
</evidence>
<dbReference type="EMBL" id="UINC01138859">
    <property type="protein sequence ID" value="SVD25057.1"/>
    <property type="molecule type" value="Genomic_DNA"/>
</dbReference>
<dbReference type="InterPro" id="IPR000515">
    <property type="entry name" value="MetI-like"/>
</dbReference>
<evidence type="ECO:0000256" key="5">
    <source>
        <dbReference type="ARBA" id="ARBA00022989"/>
    </source>
</evidence>
<dbReference type="SUPFAM" id="SSF161098">
    <property type="entry name" value="MetI-like"/>
    <property type="match status" value="1"/>
</dbReference>
<dbReference type="AlphaFoldDB" id="A0A382TTV3"/>
<reference evidence="9" key="1">
    <citation type="submission" date="2018-05" db="EMBL/GenBank/DDBJ databases">
        <authorList>
            <person name="Lanie J.A."/>
            <person name="Ng W.-L."/>
            <person name="Kazmierczak K.M."/>
            <person name="Andrzejewski T.M."/>
            <person name="Davidsen T.M."/>
            <person name="Wayne K.J."/>
            <person name="Tettelin H."/>
            <person name="Glass J.I."/>
            <person name="Rusch D."/>
            <person name="Podicherti R."/>
            <person name="Tsui H.-C.T."/>
            <person name="Winkler M.E."/>
        </authorList>
    </citation>
    <scope>NUCLEOTIDE SEQUENCE</scope>
</reference>
<comment type="subcellular location">
    <subcellularLocation>
        <location evidence="1">Cell membrane</location>
        <topology evidence="1">Multi-pass membrane protein</topology>
    </subcellularLocation>
</comment>
<evidence type="ECO:0000256" key="4">
    <source>
        <dbReference type="ARBA" id="ARBA00022692"/>
    </source>
</evidence>
<feature type="domain" description="ABC transmembrane type-1" evidence="8">
    <location>
        <begin position="76"/>
        <end position="124"/>
    </location>
</feature>
<keyword evidence="3" id="KW-1003">Cell membrane</keyword>
<keyword evidence="5 7" id="KW-1133">Transmembrane helix</keyword>
<dbReference type="GO" id="GO:0055085">
    <property type="term" value="P:transmembrane transport"/>
    <property type="evidence" value="ECO:0007669"/>
    <property type="project" value="InterPro"/>
</dbReference>
<keyword evidence="6 7" id="KW-0472">Membrane</keyword>
<evidence type="ECO:0000256" key="7">
    <source>
        <dbReference type="SAM" id="Phobius"/>
    </source>
</evidence>
<protein>
    <recommendedName>
        <fullName evidence="8">ABC transmembrane type-1 domain-containing protein</fullName>
    </recommendedName>
</protein>
<dbReference type="GO" id="GO:0005886">
    <property type="term" value="C:plasma membrane"/>
    <property type="evidence" value="ECO:0007669"/>
    <property type="project" value="UniProtKB-SubCell"/>
</dbReference>
<organism evidence="9">
    <name type="scientific">marine metagenome</name>
    <dbReference type="NCBI Taxonomy" id="408172"/>
    <lineage>
        <taxon>unclassified sequences</taxon>
        <taxon>metagenomes</taxon>
        <taxon>ecological metagenomes</taxon>
    </lineage>
</organism>
<dbReference type="PANTHER" id="PTHR43005:SF1">
    <property type="entry name" value="SPERMIDINE_PUTRESCINE TRANSPORT SYSTEM PERMEASE PROTEIN"/>
    <property type="match status" value="1"/>
</dbReference>
<feature type="transmembrane region" description="Helical" evidence="7">
    <location>
        <begin position="20"/>
        <end position="40"/>
    </location>
</feature>
<evidence type="ECO:0000256" key="6">
    <source>
        <dbReference type="ARBA" id="ARBA00023136"/>
    </source>
</evidence>
<dbReference type="PROSITE" id="PS50928">
    <property type="entry name" value="ABC_TM1"/>
    <property type="match status" value="1"/>
</dbReference>
<dbReference type="Gene3D" id="1.10.3720.10">
    <property type="entry name" value="MetI-like"/>
    <property type="match status" value="1"/>
</dbReference>
<gene>
    <name evidence="9" type="ORF">METZ01_LOCUS377911</name>
</gene>
<keyword evidence="2" id="KW-0813">Transport</keyword>
<feature type="non-terminal residue" evidence="9">
    <location>
        <position position="124"/>
    </location>
</feature>
<keyword evidence="4 7" id="KW-0812">Transmembrane</keyword>
<evidence type="ECO:0000256" key="2">
    <source>
        <dbReference type="ARBA" id="ARBA00022448"/>
    </source>
</evidence>
<proteinExistence type="predicted"/>
<name>A0A382TTV3_9ZZZZ</name>
<sequence length="124" mass="14456">MRSTDLSKGLNDYQIKIMFITPTMILLVLMNIFPLLWSLYLSFHRYKASLPTRPAKFIGVRNYSRLLSDPEVWEYFQTTAYFVVLAVLIQFIIGFGLALLLNREFRYKGIITTLILLPMMLSPV</sequence>
<dbReference type="PANTHER" id="PTHR43005">
    <property type="entry name" value="BLR7065 PROTEIN"/>
    <property type="match status" value="1"/>
</dbReference>
<evidence type="ECO:0000256" key="1">
    <source>
        <dbReference type="ARBA" id="ARBA00004651"/>
    </source>
</evidence>
<evidence type="ECO:0000256" key="3">
    <source>
        <dbReference type="ARBA" id="ARBA00022475"/>
    </source>
</evidence>
<accession>A0A382TTV3</accession>